<dbReference type="AlphaFoldDB" id="A0A397JP62"/>
<dbReference type="OrthoDB" id="2447694at2759"/>
<protein>
    <submittedName>
        <fullName evidence="1">Uncharacterized protein</fullName>
    </submittedName>
</protein>
<dbReference type="Proteomes" id="UP000266861">
    <property type="component" value="Unassembled WGS sequence"/>
</dbReference>
<organism evidence="1 2">
    <name type="scientific">Diversispora epigaea</name>
    <dbReference type="NCBI Taxonomy" id="1348612"/>
    <lineage>
        <taxon>Eukaryota</taxon>
        <taxon>Fungi</taxon>
        <taxon>Fungi incertae sedis</taxon>
        <taxon>Mucoromycota</taxon>
        <taxon>Glomeromycotina</taxon>
        <taxon>Glomeromycetes</taxon>
        <taxon>Diversisporales</taxon>
        <taxon>Diversisporaceae</taxon>
        <taxon>Diversispora</taxon>
    </lineage>
</organism>
<reference evidence="1 2" key="1">
    <citation type="submission" date="2018-08" db="EMBL/GenBank/DDBJ databases">
        <title>Genome and evolution of the arbuscular mycorrhizal fungus Diversispora epigaea (formerly Glomus versiforme) and its bacterial endosymbionts.</title>
        <authorList>
            <person name="Sun X."/>
            <person name="Fei Z."/>
            <person name="Harrison M."/>
        </authorList>
    </citation>
    <scope>NUCLEOTIDE SEQUENCE [LARGE SCALE GENOMIC DNA]</scope>
    <source>
        <strain evidence="1 2">IT104</strain>
    </source>
</reference>
<evidence type="ECO:0000313" key="1">
    <source>
        <dbReference type="EMBL" id="RHZ86984.1"/>
    </source>
</evidence>
<accession>A0A397JP62</accession>
<proteinExistence type="predicted"/>
<dbReference type="EMBL" id="PQFF01000039">
    <property type="protein sequence ID" value="RHZ86984.1"/>
    <property type="molecule type" value="Genomic_DNA"/>
</dbReference>
<keyword evidence="2" id="KW-1185">Reference proteome</keyword>
<comment type="caution">
    <text evidence="1">The sequence shown here is derived from an EMBL/GenBank/DDBJ whole genome shotgun (WGS) entry which is preliminary data.</text>
</comment>
<sequence>MNSHLSLRRKFLPTKVFYKSKSGLKFRQDKLKDPNKLPDNASSFKQIHREALNLYYNNAHSANEILDPLPDNYKINNNLLIGNFTRDNLLLAESENPILKKLNSRTERNLAKYLNKLEFNEEPFLMSLQPDFSFTVSEKDISAKVKFSIVKENVILCIDGDKHVHSLRPKTEHGKSQISAEILACAFTNFYNIRSSRFKMDQTIHAMRVVGTRFTFYKAFLSRDYFESLKHGFPPENLTATIFRFPPSDNITFYGYDYVDKDHSRLILDLLFRLKEYMLKA</sequence>
<gene>
    <name evidence="1" type="ORF">Glove_41g70</name>
</gene>
<name>A0A397JP62_9GLOM</name>
<evidence type="ECO:0000313" key="2">
    <source>
        <dbReference type="Proteomes" id="UP000266861"/>
    </source>
</evidence>